<accession>A0A848J0R0</accession>
<evidence type="ECO:0000313" key="11">
    <source>
        <dbReference type="Proteomes" id="UP000559010"/>
    </source>
</evidence>
<name>A0A848J0R0_9BACT</name>
<comment type="caution">
    <text evidence="10">The sequence shown here is derived from an EMBL/GenBank/DDBJ whole genome shotgun (WGS) entry which is preliminary data.</text>
</comment>
<dbReference type="GO" id="GO:0005886">
    <property type="term" value="C:plasma membrane"/>
    <property type="evidence" value="ECO:0007669"/>
    <property type="project" value="UniProtKB-SubCell"/>
</dbReference>
<evidence type="ECO:0000256" key="5">
    <source>
        <dbReference type="ARBA" id="ARBA00022692"/>
    </source>
</evidence>
<proteinExistence type="inferred from homology"/>
<evidence type="ECO:0000256" key="9">
    <source>
        <dbReference type="SAM" id="Phobius"/>
    </source>
</evidence>
<dbReference type="Proteomes" id="UP000559010">
    <property type="component" value="Unassembled WGS sequence"/>
</dbReference>
<dbReference type="PANTHER" id="PTHR30047:SF7">
    <property type="entry name" value="HIGH-AFFINITY CHOLINE TRANSPORT PROTEIN"/>
    <property type="match status" value="1"/>
</dbReference>
<evidence type="ECO:0000256" key="1">
    <source>
        <dbReference type="ARBA" id="ARBA00004651"/>
    </source>
</evidence>
<keyword evidence="6 9" id="KW-1133">Transmembrane helix</keyword>
<feature type="transmembrane region" description="Helical" evidence="9">
    <location>
        <begin position="396"/>
        <end position="422"/>
    </location>
</feature>
<gene>
    <name evidence="10" type="ORF">HH304_11100</name>
</gene>
<feature type="transmembrane region" description="Helical" evidence="9">
    <location>
        <begin position="146"/>
        <end position="165"/>
    </location>
</feature>
<feature type="transmembrane region" description="Helical" evidence="9">
    <location>
        <begin position="92"/>
        <end position="113"/>
    </location>
</feature>
<evidence type="ECO:0000256" key="8">
    <source>
        <dbReference type="SAM" id="Coils"/>
    </source>
</evidence>
<keyword evidence="4" id="KW-1003">Cell membrane</keyword>
<feature type="transmembrane region" description="Helical" evidence="9">
    <location>
        <begin position="12"/>
        <end position="33"/>
    </location>
</feature>
<keyword evidence="7 9" id="KW-0472">Membrane</keyword>
<keyword evidence="3" id="KW-0813">Transport</keyword>
<evidence type="ECO:0000256" key="4">
    <source>
        <dbReference type="ARBA" id="ARBA00022475"/>
    </source>
</evidence>
<feature type="transmembrane region" description="Helical" evidence="9">
    <location>
        <begin position="351"/>
        <end position="376"/>
    </location>
</feature>
<dbReference type="GO" id="GO:0022857">
    <property type="term" value="F:transmembrane transporter activity"/>
    <property type="evidence" value="ECO:0007669"/>
    <property type="project" value="InterPro"/>
</dbReference>
<dbReference type="AlphaFoldDB" id="A0A848J0R0"/>
<comment type="subcellular location">
    <subcellularLocation>
        <location evidence="1">Cell membrane</location>
        <topology evidence="1">Multi-pass membrane protein</topology>
    </subcellularLocation>
</comment>
<feature type="transmembrane region" description="Helical" evidence="9">
    <location>
        <begin position="321"/>
        <end position="339"/>
    </location>
</feature>
<dbReference type="Pfam" id="PF02028">
    <property type="entry name" value="BCCT"/>
    <property type="match status" value="1"/>
</dbReference>
<dbReference type="RefSeq" id="WP_169681399.1">
    <property type="nucleotide sequence ID" value="NZ_JABBNU010000006.1"/>
</dbReference>
<dbReference type="InterPro" id="IPR018093">
    <property type="entry name" value="BCCT_CS"/>
</dbReference>
<keyword evidence="8" id="KW-0175">Coiled coil</keyword>
<feature type="transmembrane region" description="Helical" evidence="9">
    <location>
        <begin position="474"/>
        <end position="494"/>
    </location>
</feature>
<feature type="transmembrane region" description="Helical" evidence="9">
    <location>
        <begin position="449"/>
        <end position="468"/>
    </location>
</feature>
<dbReference type="InterPro" id="IPR000060">
    <property type="entry name" value="BCCT_transptr"/>
</dbReference>
<comment type="similarity">
    <text evidence="2">Belongs to the BCCT transporter (TC 2.A.15) family.</text>
</comment>
<feature type="coiled-coil region" evidence="8">
    <location>
        <begin position="513"/>
        <end position="540"/>
    </location>
</feature>
<sequence>MGNKKNKYFDVHGPVFWPASILIIIFIAVTLIVGEPMEKVFTSIQTGISDYAGWFLILAANAFLVFSIVIGFSKYGKIRIGGPEAEPEFSTAAWFAMLFSAGMGIGIIFWGVAEPMFHYIQPPIDQATPSARAEQAMTFSFLHWGLHAWGIYALVGLSLAFFAYTKKLPLTIRSVFYPILKEKIHGWIGDVIDVTAVIATLFGLATSLGLGVQQVSSGVNYLFNIPDNVWTQVVLIAIITAIATASVVLGIDKGVKFLSELNIKIGAIFLLFIIVVGPTFFILDSYIENLGSYIQDFFYVSFWTEAYEPADSQGWQNSWTVFYWAWWISWSPFVGMFIARVSKGRTVREFVTGVLIVPSLLTFLWMTAFGGTGIWVEMNNPGIISESVMTNVSTSLFILLEQFPLSGIASGIGVILVINFFVTSSDSGSLVIDSITAGGKLDAPVGQRIFWAISEGGVAAVLLIGGGLSALQTAAITTGLPFTFVLILMMFSLYKGLQNEHAKSQQLSKESDIRRYSERIEKLISKRKEIDKKKESSKKEKAK</sequence>
<organism evidence="10 11">
    <name type="scientific">Marinigracilibium pacificum</name>
    <dbReference type="NCBI Taxonomy" id="2729599"/>
    <lineage>
        <taxon>Bacteria</taxon>
        <taxon>Pseudomonadati</taxon>
        <taxon>Bacteroidota</taxon>
        <taxon>Cytophagia</taxon>
        <taxon>Cytophagales</taxon>
        <taxon>Flammeovirgaceae</taxon>
        <taxon>Marinigracilibium</taxon>
    </lineage>
</organism>
<feature type="transmembrane region" description="Helical" evidence="9">
    <location>
        <begin position="53"/>
        <end position="72"/>
    </location>
</feature>
<evidence type="ECO:0000313" key="10">
    <source>
        <dbReference type="EMBL" id="NMM48948.1"/>
    </source>
</evidence>
<protein>
    <submittedName>
        <fullName evidence="10">BCCT family transporter</fullName>
    </submittedName>
</protein>
<evidence type="ECO:0000256" key="2">
    <source>
        <dbReference type="ARBA" id="ARBA00005658"/>
    </source>
</evidence>
<evidence type="ECO:0000256" key="3">
    <source>
        <dbReference type="ARBA" id="ARBA00022448"/>
    </source>
</evidence>
<evidence type="ECO:0000256" key="6">
    <source>
        <dbReference type="ARBA" id="ARBA00022989"/>
    </source>
</evidence>
<dbReference type="EMBL" id="JABBNU010000006">
    <property type="protein sequence ID" value="NMM48948.1"/>
    <property type="molecule type" value="Genomic_DNA"/>
</dbReference>
<dbReference type="PANTHER" id="PTHR30047">
    <property type="entry name" value="HIGH-AFFINITY CHOLINE TRANSPORT PROTEIN-RELATED"/>
    <property type="match status" value="1"/>
</dbReference>
<reference evidence="10 11" key="1">
    <citation type="submission" date="2020-04" db="EMBL/GenBank/DDBJ databases">
        <title>Flammeovirgaceae bacterium KN852 isolated from deep sea.</title>
        <authorList>
            <person name="Zhang D.-C."/>
        </authorList>
    </citation>
    <scope>NUCLEOTIDE SEQUENCE [LARGE SCALE GENOMIC DNA]</scope>
    <source>
        <strain evidence="10 11">KN852</strain>
    </source>
</reference>
<dbReference type="NCBIfam" id="TIGR00842">
    <property type="entry name" value="bcct"/>
    <property type="match status" value="1"/>
</dbReference>
<keyword evidence="11" id="KW-1185">Reference proteome</keyword>
<feature type="transmembrane region" description="Helical" evidence="9">
    <location>
        <begin position="263"/>
        <end position="283"/>
    </location>
</feature>
<evidence type="ECO:0000256" key="7">
    <source>
        <dbReference type="ARBA" id="ARBA00023136"/>
    </source>
</evidence>
<feature type="transmembrane region" description="Helical" evidence="9">
    <location>
        <begin position="186"/>
        <end position="209"/>
    </location>
</feature>
<feature type="transmembrane region" description="Helical" evidence="9">
    <location>
        <begin position="229"/>
        <end position="251"/>
    </location>
</feature>
<keyword evidence="5 9" id="KW-0812">Transmembrane</keyword>
<dbReference type="PROSITE" id="PS01303">
    <property type="entry name" value="BCCT"/>
    <property type="match status" value="1"/>
</dbReference>